<dbReference type="AlphaFoldDB" id="A0A917EXL7"/>
<dbReference type="Proteomes" id="UP000660110">
    <property type="component" value="Unassembled WGS sequence"/>
</dbReference>
<reference evidence="2" key="1">
    <citation type="journal article" date="2014" name="Int. J. Syst. Evol. Microbiol.">
        <title>Complete genome sequence of Corynebacterium casei LMG S-19264T (=DSM 44701T), isolated from a smear-ripened cheese.</title>
        <authorList>
            <consortium name="US DOE Joint Genome Institute (JGI-PGF)"/>
            <person name="Walter F."/>
            <person name="Albersmeier A."/>
            <person name="Kalinowski J."/>
            <person name="Ruckert C."/>
        </authorList>
    </citation>
    <scope>NUCLEOTIDE SEQUENCE</scope>
    <source>
        <strain evidence="2">CGMCC 1.12153</strain>
    </source>
</reference>
<proteinExistence type="predicted"/>
<protein>
    <submittedName>
        <fullName evidence="2">Uncharacterized protein</fullName>
    </submittedName>
</protein>
<gene>
    <name evidence="2" type="ORF">GCM10010954_27970</name>
</gene>
<reference evidence="2" key="2">
    <citation type="submission" date="2020-09" db="EMBL/GenBank/DDBJ databases">
        <authorList>
            <person name="Sun Q."/>
            <person name="Zhou Y."/>
        </authorList>
    </citation>
    <scope>NUCLEOTIDE SEQUENCE</scope>
    <source>
        <strain evidence="2">CGMCC 1.12153</strain>
    </source>
</reference>
<dbReference type="RefSeq" id="WP_188378118.1">
    <property type="nucleotide sequence ID" value="NZ_BMEL01000003.1"/>
</dbReference>
<keyword evidence="3" id="KW-1185">Reference proteome</keyword>
<keyword evidence="1" id="KW-0472">Membrane</keyword>
<organism evidence="2 3">
    <name type="scientific">Halobacillus andaensis</name>
    <dbReference type="NCBI Taxonomy" id="1176239"/>
    <lineage>
        <taxon>Bacteria</taxon>
        <taxon>Bacillati</taxon>
        <taxon>Bacillota</taxon>
        <taxon>Bacilli</taxon>
        <taxon>Bacillales</taxon>
        <taxon>Bacillaceae</taxon>
        <taxon>Halobacillus</taxon>
    </lineage>
</organism>
<evidence type="ECO:0000313" key="2">
    <source>
        <dbReference type="EMBL" id="GGF27316.1"/>
    </source>
</evidence>
<feature type="transmembrane region" description="Helical" evidence="1">
    <location>
        <begin position="6"/>
        <end position="25"/>
    </location>
</feature>
<dbReference type="EMBL" id="BMEL01000003">
    <property type="protein sequence ID" value="GGF27316.1"/>
    <property type="molecule type" value="Genomic_DNA"/>
</dbReference>
<comment type="caution">
    <text evidence="2">The sequence shown here is derived from an EMBL/GenBank/DDBJ whole genome shotgun (WGS) entry which is preliminary data.</text>
</comment>
<name>A0A917EXL7_HALAA</name>
<sequence length="206" mass="23910">MNFTLGPSDIISLLLLIISVITFMLSRLNYRASHAPIIAVQNRKYRVTKEKNTFKVTVKNIGNGRCNDAFLLLREKDESGRQNYFLSRPVREIDVNDIIEFTINKGTYWDEGAEFILIYVDFFGKKYTSNGVTRGEAVANRNDHLRFVQPAKQLYLFHPTHLKFIWWRSQAIKQGNTCKNQSIVGLNKKDDTQLKINVKAYSDEER</sequence>
<evidence type="ECO:0000256" key="1">
    <source>
        <dbReference type="SAM" id="Phobius"/>
    </source>
</evidence>
<accession>A0A917EXL7</accession>
<evidence type="ECO:0000313" key="3">
    <source>
        <dbReference type="Proteomes" id="UP000660110"/>
    </source>
</evidence>
<keyword evidence="1" id="KW-0812">Transmembrane</keyword>
<keyword evidence="1" id="KW-1133">Transmembrane helix</keyword>